<reference evidence="6 7" key="1">
    <citation type="submission" date="2016-05" db="EMBL/GenBank/DDBJ databases">
        <title>Complete genome sequence of Corynebacterium crudilactis, a new Corynebacterium species isolated from raw cow's milk.</title>
        <authorList>
            <person name="Christian R."/>
            <person name="Zimmermann J."/>
            <person name="Lipski A."/>
            <person name="Kalinowski J."/>
        </authorList>
    </citation>
    <scope>NUCLEOTIDE SEQUENCE [LARGE SCALE GENOMIC DNA]</scope>
    <source>
        <strain evidence="6 7">JZ16</strain>
    </source>
</reference>
<keyword evidence="3" id="KW-0560">Oxidoreductase</keyword>
<accession>A0A172QUZ1</accession>
<dbReference type="GO" id="GO:0016705">
    <property type="term" value="F:oxidoreductase activity, acting on paired donors, with incorporation or reduction of molecular oxygen"/>
    <property type="evidence" value="ECO:0007669"/>
    <property type="project" value="InterPro"/>
</dbReference>
<dbReference type="Gene3D" id="3.20.20.30">
    <property type="entry name" value="Luciferase-like domain"/>
    <property type="match status" value="1"/>
</dbReference>
<dbReference type="CDD" id="cd01097">
    <property type="entry name" value="Tetrahydromethanopterin_reductase"/>
    <property type="match status" value="1"/>
</dbReference>
<evidence type="ECO:0000256" key="4">
    <source>
        <dbReference type="ARBA" id="ARBA00023033"/>
    </source>
</evidence>
<sequence>MAFNKAFDMLRSPADSPKITLGLMTPAGPELSHGTMVPPENSIDLARQAEQLGFSGIWVRDVPLAIPQGLTVTDKQATYLDDPFLMLGAMAGATSTIALGTAATVLPLRHPLHVAKSALTLDRLSQGRFVLGIGSGDRPEEFEIFGKNLDDRRTDIQAGWATLRAALSPDPTERATLKYTPTTPPESQIPMIAVGSARQTVQWIARNADGWATYYRPAEAQVGRLDLWDKARGDTRPLLISSMGLQLTEGDAHKEIALGVKIGSQELVEHLHRMSKMGVDHVIFNIQGRPADEVLSQISEEVLPHL</sequence>
<dbReference type="RefSeq" id="WP_066566848.1">
    <property type="nucleotide sequence ID" value="NZ_CP015622.1"/>
</dbReference>
<dbReference type="AlphaFoldDB" id="A0A172QUZ1"/>
<feature type="domain" description="Luciferase-like" evidence="5">
    <location>
        <begin position="21"/>
        <end position="230"/>
    </location>
</feature>
<organism evidence="6 7">
    <name type="scientific">Corynebacterium crudilactis</name>
    <dbReference type="NCBI Taxonomy" id="1652495"/>
    <lineage>
        <taxon>Bacteria</taxon>
        <taxon>Bacillati</taxon>
        <taxon>Actinomycetota</taxon>
        <taxon>Actinomycetes</taxon>
        <taxon>Mycobacteriales</taxon>
        <taxon>Corynebacteriaceae</taxon>
        <taxon>Corynebacterium</taxon>
    </lineage>
</organism>
<dbReference type="OrthoDB" id="3206024at2"/>
<evidence type="ECO:0000256" key="2">
    <source>
        <dbReference type="ARBA" id="ARBA00022643"/>
    </source>
</evidence>
<dbReference type="PANTHER" id="PTHR30011:SF16">
    <property type="entry name" value="C2H2 FINGER DOMAIN TRANSCRIPTION FACTOR (EUROFUNG)-RELATED"/>
    <property type="match status" value="1"/>
</dbReference>
<dbReference type="Proteomes" id="UP000076929">
    <property type="component" value="Chromosome"/>
</dbReference>
<dbReference type="InterPro" id="IPR051260">
    <property type="entry name" value="Diverse_substr_monoxygenases"/>
</dbReference>
<dbReference type="STRING" id="1652495.ccrud_09770"/>
<dbReference type="InterPro" id="IPR020020">
    <property type="entry name" value="Luciferase-type_oxidoreductase"/>
</dbReference>
<gene>
    <name evidence="6" type="ORF">ccrud_09770</name>
</gene>
<evidence type="ECO:0000259" key="5">
    <source>
        <dbReference type="Pfam" id="PF00296"/>
    </source>
</evidence>
<keyword evidence="7" id="KW-1185">Reference proteome</keyword>
<proteinExistence type="predicted"/>
<dbReference type="PANTHER" id="PTHR30011">
    <property type="entry name" value="ALKANESULFONATE MONOOXYGENASE-RELATED"/>
    <property type="match status" value="1"/>
</dbReference>
<dbReference type="GO" id="GO:0004497">
    <property type="term" value="F:monooxygenase activity"/>
    <property type="evidence" value="ECO:0007669"/>
    <property type="project" value="UniProtKB-KW"/>
</dbReference>
<dbReference type="KEGG" id="ccjz:ccrud_09770"/>
<protein>
    <submittedName>
        <fullName evidence="6">LLM class oxidoreductase</fullName>
    </submittedName>
</protein>
<dbReference type="InterPro" id="IPR011251">
    <property type="entry name" value="Luciferase-like_dom"/>
</dbReference>
<evidence type="ECO:0000256" key="1">
    <source>
        <dbReference type="ARBA" id="ARBA00022630"/>
    </source>
</evidence>
<evidence type="ECO:0000256" key="3">
    <source>
        <dbReference type="ARBA" id="ARBA00023002"/>
    </source>
</evidence>
<keyword evidence="1" id="KW-0285">Flavoprotein</keyword>
<name>A0A172QUZ1_9CORY</name>
<evidence type="ECO:0000313" key="6">
    <source>
        <dbReference type="EMBL" id="ANE04458.1"/>
    </source>
</evidence>
<dbReference type="EMBL" id="CP015622">
    <property type="protein sequence ID" value="ANE04458.1"/>
    <property type="molecule type" value="Genomic_DNA"/>
</dbReference>
<dbReference type="Pfam" id="PF00296">
    <property type="entry name" value="Bac_luciferase"/>
    <property type="match status" value="1"/>
</dbReference>
<keyword evidence="4" id="KW-0503">Monooxygenase</keyword>
<keyword evidence="2" id="KW-0288">FMN</keyword>
<evidence type="ECO:0000313" key="7">
    <source>
        <dbReference type="Proteomes" id="UP000076929"/>
    </source>
</evidence>
<dbReference type="NCBIfam" id="TIGR03571">
    <property type="entry name" value="lucif_BA3436"/>
    <property type="match status" value="1"/>
</dbReference>
<dbReference type="InterPro" id="IPR036661">
    <property type="entry name" value="Luciferase-like_sf"/>
</dbReference>
<dbReference type="SUPFAM" id="SSF51679">
    <property type="entry name" value="Bacterial luciferase-like"/>
    <property type="match status" value="1"/>
</dbReference>